<name>A0A0F6TPI3_9GAMM</name>
<dbReference type="OrthoDB" id="6198785at2"/>
<accession>A0A0F6TPI3</accession>
<dbReference type="KEGG" id="kge:TQ33_0660"/>
<dbReference type="AlphaFoldDB" id="A0A0F6TPI3"/>
<reference evidence="2 3" key="1">
    <citation type="submission" date="2015-02" db="EMBL/GenBank/DDBJ databases">
        <title>Complete genome sequence of Kangiella geojedonensis strain YCS-5T.</title>
        <authorList>
            <person name="Kim K.M."/>
        </authorList>
    </citation>
    <scope>NUCLEOTIDE SEQUENCE [LARGE SCALE GENOMIC DNA]</scope>
    <source>
        <strain evidence="2 3">YCS-5</strain>
    </source>
</reference>
<keyword evidence="3" id="KW-1185">Reference proteome</keyword>
<dbReference type="Proteomes" id="UP000034071">
    <property type="component" value="Chromosome"/>
</dbReference>
<evidence type="ECO:0000313" key="3">
    <source>
        <dbReference type="Proteomes" id="UP000034071"/>
    </source>
</evidence>
<organism evidence="2 3">
    <name type="scientific">Kangiella geojedonensis</name>
    <dbReference type="NCBI Taxonomy" id="914150"/>
    <lineage>
        <taxon>Bacteria</taxon>
        <taxon>Pseudomonadati</taxon>
        <taxon>Pseudomonadota</taxon>
        <taxon>Gammaproteobacteria</taxon>
        <taxon>Kangiellales</taxon>
        <taxon>Kangiellaceae</taxon>
        <taxon>Kangiella</taxon>
    </lineage>
</organism>
<evidence type="ECO:0000256" key="1">
    <source>
        <dbReference type="SAM" id="Phobius"/>
    </source>
</evidence>
<protein>
    <submittedName>
        <fullName evidence="2">Uncharacterized protein</fullName>
    </submittedName>
</protein>
<feature type="transmembrane region" description="Helical" evidence="1">
    <location>
        <begin position="88"/>
        <end position="108"/>
    </location>
</feature>
<proteinExistence type="predicted"/>
<gene>
    <name evidence="2" type="ORF">TQ33_0660</name>
</gene>
<keyword evidence="1" id="KW-0472">Membrane</keyword>
<keyword evidence="1" id="KW-1133">Transmembrane helix</keyword>
<keyword evidence="1" id="KW-0812">Transmembrane</keyword>
<evidence type="ECO:0000313" key="2">
    <source>
        <dbReference type="EMBL" id="AKE51637.1"/>
    </source>
</evidence>
<dbReference type="RefSeq" id="WP_046560804.1">
    <property type="nucleotide sequence ID" value="NZ_CP010975.1"/>
</dbReference>
<feature type="transmembrane region" description="Helical" evidence="1">
    <location>
        <begin position="61"/>
        <end position="82"/>
    </location>
</feature>
<dbReference type="HOGENOM" id="CLU_2180317_0_0_6"/>
<dbReference type="STRING" id="914150.TQ33_0660"/>
<dbReference type="EMBL" id="CP010975">
    <property type="protein sequence ID" value="AKE51637.1"/>
    <property type="molecule type" value="Genomic_DNA"/>
</dbReference>
<feature type="transmembrane region" description="Helical" evidence="1">
    <location>
        <begin position="31"/>
        <end position="49"/>
    </location>
</feature>
<sequence>MEALISLIIIVVLLVLPLKFAAQFIGAKNTGFFNCLFALIVSALFQYGVNHFFPNLDNTYGWLVTVPVAAIAYMLVLGTSFIKGVLIAIVQVILAVLLTALVASLMAGV</sequence>